<dbReference type="InterPro" id="IPR019557">
    <property type="entry name" value="AminoTfrase-like_pln_mobile"/>
</dbReference>
<dbReference type="Proteomes" id="UP001642360">
    <property type="component" value="Unassembled WGS sequence"/>
</dbReference>
<name>A0ABC8RR04_9AQUA</name>
<sequence length="119" mass="13349">MYMVETHTFHLLIGEATVTLQDMSLLSELPIDGDAVTGVDTHHTMLEWQDYYDHHLGIRPLETALFGSRLKVTTLVAIFAEPLRDDVDVLTFCLSSGLILFQTSCITMLGLCTYSILRT</sequence>
<gene>
    <name evidence="2" type="ORF">ILEXP_LOCUS15319</name>
</gene>
<evidence type="ECO:0000313" key="3">
    <source>
        <dbReference type="Proteomes" id="UP001642360"/>
    </source>
</evidence>
<organism evidence="2 3">
    <name type="scientific">Ilex paraguariensis</name>
    <name type="common">yerba mate</name>
    <dbReference type="NCBI Taxonomy" id="185542"/>
    <lineage>
        <taxon>Eukaryota</taxon>
        <taxon>Viridiplantae</taxon>
        <taxon>Streptophyta</taxon>
        <taxon>Embryophyta</taxon>
        <taxon>Tracheophyta</taxon>
        <taxon>Spermatophyta</taxon>
        <taxon>Magnoliopsida</taxon>
        <taxon>eudicotyledons</taxon>
        <taxon>Gunneridae</taxon>
        <taxon>Pentapetalae</taxon>
        <taxon>asterids</taxon>
        <taxon>campanulids</taxon>
        <taxon>Aquifoliales</taxon>
        <taxon>Aquifoliaceae</taxon>
        <taxon>Ilex</taxon>
    </lineage>
</organism>
<dbReference type="PANTHER" id="PTHR46033">
    <property type="entry name" value="PROTEIN MAIN-LIKE 2"/>
    <property type="match status" value="1"/>
</dbReference>
<dbReference type="EMBL" id="CAUOFW020001680">
    <property type="protein sequence ID" value="CAK9147421.1"/>
    <property type="molecule type" value="Genomic_DNA"/>
</dbReference>
<dbReference type="AlphaFoldDB" id="A0ABC8RR04"/>
<protein>
    <recommendedName>
        <fullName evidence="1">Aminotransferase-like plant mobile domain-containing protein</fullName>
    </recommendedName>
</protein>
<evidence type="ECO:0000313" key="2">
    <source>
        <dbReference type="EMBL" id="CAK9147421.1"/>
    </source>
</evidence>
<dbReference type="Pfam" id="PF10536">
    <property type="entry name" value="PMD"/>
    <property type="match status" value="1"/>
</dbReference>
<reference evidence="2 3" key="1">
    <citation type="submission" date="2024-02" db="EMBL/GenBank/DDBJ databases">
        <authorList>
            <person name="Vignale AGUSTIN F."/>
            <person name="Sosa J E."/>
            <person name="Modenutti C."/>
        </authorList>
    </citation>
    <scope>NUCLEOTIDE SEQUENCE [LARGE SCALE GENOMIC DNA]</scope>
</reference>
<dbReference type="InterPro" id="IPR044824">
    <property type="entry name" value="MAIN-like"/>
</dbReference>
<evidence type="ECO:0000259" key="1">
    <source>
        <dbReference type="Pfam" id="PF10536"/>
    </source>
</evidence>
<feature type="domain" description="Aminotransferase-like plant mobile" evidence="1">
    <location>
        <begin position="4"/>
        <end position="60"/>
    </location>
</feature>
<comment type="caution">
    <text evidence="2">The sequence shown here is derived from an EMBL/GenBank/DDBJ whole genome shotgun (WGS) entry which is preliminary data.</text>
</comment>
<keyword evidence="3" id="KW-1185">Reference proteome</keyword>
<proteinExistence type="predicted"/>
<accession>A0ABC8RR04</accession>
<dbReference type="PANTHER" id="PTHR46033:SF8">
    <property type="entry name" value="PROTEIN MAINTENANCE OF MERISTEMS-LIKE"/>
    <property type="match status" value="1"/>
</dbReference>